<dbReference type="Pfam" id="PF03754">
    <property type="entry name" value="At2g31720-like"/>
    <property type="match status" value="1"/>
</dbReference>
<dbReference type="GO" id="GO:0003677">
    <property type="term" value="F:DNA binding"/>
    <property type="evidence" value="ECO:0007669"/>
    <property type="project" value="UniProtKB-KW"/>
</dbReference>
<gene>
    <name evidence="7" type="ORF">EUGRSUZ_L00710</name>
</gene>
<accession>A0A058ZUU2</accession>
<dbReference type="InterPro" id="IPR015300">
    <property type="entry name" value="DNA-bd_pseudobarrel_sf"/>
</dbReference>
<keyword evidence="2" id="KW-0805">Transcription regulation</keyword>
<evidence type="ECO:0000313" key="8">
    <source>
        <dbReference type="Proteomes" id="UP000030711"/>
    </source>
</evidence>
<evidence type="ECO:0000256" key="5">
    <source>
        <dbReference type="ARBA" id="ARBA00023242"/>
    </source>
</evidence>
<keyword evidence="8" id="KW-1185">Reference proteome</keyword>
<dbReference type="PANTHER" id="PTHR31541">
    <property type="entry name" value="B3 DOMAIN PLANT PROTEIN-RELATED"/>
    <property type="match status" value="1"/>
</dbReference>
<dbReference type="EMBL" id="KK198801">
    <property type="protein sequence ID" value="KCW45563.1"/>
    <property type="molecule type" value="Genomic_DNA"/>
</dbReference>
<reference evidence="6" key="4">
    <citation type="submission" date="2023-07" db="EMBL/GenBank/DDBJ databases">
        <authorList>
            <person name="Myburg A.A."/>
            <person name="Grattapaglia D."/>
            <person name="Tuskan G.A."/>
            <person name="Hellsten U."/>
            <person name="Hayes R.D."/>
            <person name="Grimwood J."/>
            <person name="Jenkins J."/>
            <person name="Lindquist E."/>
            <person name="Tice H."/>
            <person name="Bauer D."/>
            <person name="Goodstein D.M."/>
            <person name="Dubchak I."/>
            <person name="Poliakov A."/>
            <person name="Mizrachi E."/>
            <person name="Kullan A.R."/>
            <person name="Hussey S.G."/>
            <person name="Pinard D."/>
            <person name="Van D.M."/>
            <person name="Singh P."/>
            <person name="Van J.I."/>
            <person name="Silva-Junior O.B."/>
            <person name="Togawa R.C."/>
            <person name="Pappas M.R."/>
            <person name="Faria D.A."/>
            <person name="Sansaloni C.P."/>
            <person name="Petroli C.D."/>
            <person name="Yang X."/>
            <person name="Ranjan P."/>
            <person name="Tschaplinski T.J."/>
            <person name="Ye C.Y."/>
            <person name="Li T."/>
            <person name="Sterck L."/>
            <person name="Vanneste K."/>
            <person name="Murat F."/>
            <person name="Soler M."/>
            <person name="Clemente H.S."/>
            <person name="Saidi N."/>
            <person name="Cassan-Wang H."/>
            <person name="Dunand C."/>
            <person name="Hefer C.A."/>
            <person name="Bornberg-Bauer E."/>
            <person name="Kersting A.R."/>
            <person name="Vining K."/>
            <person name="Amarasinghe V."/>
            <person name="Ranik M."/>
            <person name="Naithani S."/>
            <person name="Elser J."/>
            <person name="Boyd A.E."/>
            <person name="Liston A."/>
            <person name="Spatafora J.W."/>
            <person name="Dharmwardhana P."/>
            <person name="Raja R."/>
            <person name="Sullivan C."/>
            <person name="Romanel E."/>
            <person name="Alves-Ferreira M."/>
            <person name="Kulheim C."/>
            <person name="Foley W."/>
            <person name="Carocha V."/>
            <person name="Paiva J."/>
            <person name="Kudrna D."/>
            <person name="Brommonschenkel S.H."/>
            <person name="Pasquali G."/>
            <person name="Byrne M."/>
            <person name="Rigault P."/>
            <person name="Tibbits J."/>
            <person name="Spokevicius A."/>
            <person name="Jones R.C."/>
            <person name="Steane D.A."/>
            <person name="Vaillancourt R.E."/>
            <person name="Potts B.M."/>
            <person name="Joubert F."/>
            <person name="Barry K."/>
            <person name="Pappas G.J."/>
            <person name="Strauss S.H."/>
            <person name="Jaiswal P."/>
            <person name="Grima-Pettenati J."/>
            <person name="Salse J."/>
            <person name="Van D.P."/>
            <person name="Rokhsar D.S."/>
            <person name="Schmutz J."/>
        </authorList>
    </citation>
    <scope>NUCLEOTIDE SEQUENCE</scope>
    <source>
        <tissue evidence="6">Leaf extractions</tissue>
    </source>
</reference>
<name>A0A058ZUU2_EUCGR</name>
<reference evidence="7" key="1">
    <citation type="submission" date="2013-07" db="EMBL/GenBank/DDBJ databases">
        <title>The genome of Eucalyptus grandis.</title>
        <authorList>
            <person name="Schmutz J."/>
            <person name="Hayes R."/>
            <person name="Myburg A."/>
            <person name="Tuskan G."/>
            <person name="Grattapaglia D."/>
            <person name="Rokhsar D.S."/>
        </authorList>
    </citation>
    <scope>NUCLEOTIDE SEQUENCE</scope>
    <source>
        <tissue evidence="7">Leaf extractions</tissue>
    </source>
</reference>
<evidence type="ECO:0000313" key="7">
    <source>
        <dbReference type="EMBL" id="KCW45563.1"/>
    </source>
</evidence>
<dbReference type="Gramene" id="KCW45563">
    <property type="protein sequence ID" value="KCW45563"/>
    <property type="gene ID" value="EUGRSUZ_L00710"/>
</dbReference>
<reference evidence="6" key="3">
    <citation type="submission" date="2023-04" db="EMBL/GenBank/DDBJ databases">
        <title>WGS assembly of Eucalyptus grandis.</title>
        <authorList>
            <person name="Myburg A."/>
            <person name="Grattapaglia D."/>
            <person name="Tuskan G."/>
            <person name="Hellsten U."/>
            <person name="Hayes R."/>
            <person name="Grimwood J."/>
            <person name="Jenkins J."/>
            <person name="Lindquist E."/>
            <person name="Tice H."/>
            <person name="Bauer D."/>
            <person name="Goodstein D."/>
            <person name="Dubchak I."/>
            <person name="Poliakov A."/>
            <person name="Mizrachi E."/>
            <person name="Kullan A."/>
            <person name="Hussey S."/>
            <person name="Pinard D."/>
            <person name="Van D."/>
            <person name="Singh P."/>
            <person name="Van J."/>
            <person name="Silva-Junior O."/>
            <person name="Togawa R."/>
            <person name="Pappas M."/>
            <person name="Faria D."/>
            <person name="Sansaloni C."/>
            <person name="Petroli C."/>
            <person name="Yang X."/>
            <person name="Ranjan P."/>
            <person name="Tschaplinski T."/>
            <person name="Ye C."/>
            <person name="Li T."/>
            <person name="Sterck L."/>
            <person name="Vanneste K."/>
            <person name="Murat F."/>
            <person name="Soler M."/>
            <person name="Clemente H."/>
            <person name="Saidi N."/>
            <person name="Cassan-Wang H."/>
            <person name="Dunand C."/>
            <person name="Hefer C."/>
            <person name="Bornberg-Bauer E."/>
            <person name="Kersting A."/>
            <person name="Vining K."/>
            <person name="Amarasinghe V."/>
            <person name="Ranik M."/>
            <person name="Naithani S."/>
            <person name="Elser J."/>
            <person name="Boyd A."/>
            <person name="Liston A."/>
            <person name="Spatafora J."/>
            <person name="Dharmwardhana P."/>
            <person name="Raja R."/>
            <person name="Sullivan C."/>
            <person name="Romanel E."/>
            <person name="Alves-Ferreira M."/>
            <person name="Kulheim C."/>
            <person name="Foley W."/>
            <person name="Carocha V."/>
            <person name="Paiva J."/>
            <person name="Kudrna D."/>
            <person name="Brommonschenkel S."/>
            <person name="Pasquali G."/>
            <person name="Byrne M."/>
            <person name="Rigault P."/>
            <person name="Tibbits J."/>
            <person name="Spokevicius A."/>
            <person name="Jones R."/>
            <person name="Steane D."/>
            <person name="Vaillancourt R."/>
            <person name="Potts B."/>
            <person name="Joubert F."/>
            <person name="Barry K."/>
            <person name="Pappas G."/>
            <person name="Strauss S."/>
            <person name="Jaiswal P."/>
            <person name="Grima-Pettenati J."/>
            <person name="Salse J."/>
            <person name="Van D."/>
            <person name="Rokhsar D."/>
            <person name="Schmutz J."/>
        </authorList>
    </citation>
    <scope>NUCLEOTIDE SEQUENCE</scope>
    <source>
        <tissue evidence="6">Leaf extractions</tissue>
    </source>
</reference>
<dbReference type="Gene3D" id="2.40.330.10">
    <property type="entry name" value="DNA-binding pseudobarrel domain"/>
    <property type="match status" value="1"/>
</dbReference>
<proteinExistence type="predicted"/>
<dbReference type="PANTHER" id="PTHR31541:SF25">
    <property type="entry name" value="GAMMA-GLIADIN B"/>
    <property type="match status" value="1"/>
</dbReference>
<organism evidence="7">
    <name type="scientific">Eucalyptus grandis</name>
    <name type="common">Flooded gum</name>
    <dbReference type="NCBI Taxonomy" id="71139"/>
    <lineage>
        <taxon>Eukaryota</taxon>
        <taxon>Viridiplantae</taxon>
        <taxon>Streptophyta</taxon>
        <taxon>Embryophyta</taxon>
        <taxon>Tracheophyta</taxon>
        <taxon>Spermatophyta</taxon>
        <taxon>Magnoliopsida</taxon>
        <taxon>eudicotyledons</taxon>
        <taxon>Gunneridae</taxon>
        <taxon>Pentapetalae</taxon>
        <taxon>rosids</taxon>
        <taxon>malvids</taxon>
        <taxon>Myrtales</taxon>
        <taxon>Myrtaceae</taxon>
        <taxon>Myrtoideae</taxon>
        <taxon>Eucalypteae</taxon>
        <taxon>Eucalyptus</taxon>
    </lineage>
</organism>
<dbReference type="InterPro" id="IPR005508">
    <property type="entry name" value="At2g31720-like"/>
</dbReference>
<dbReference type="GO" id="GO:0005634">
    <property type="term" value="C:nucleus"/>
    <property type="evidence" value="ECO:0007669"/>
    <property type="project" value="UniProtKB-SubCell"/>
</dbReference>
<sequence>MDKVMDMRGRDVRLVVEKVLSATDMNPSQSRLSIPKSQVLQGFLSDQEIRTLDSKEGIKVSLSDPSLEVHHGLQLKKWSYGSKFFSYVLTERWNAVTLLYK</sequence>
<evidence type="ECO:0000256" key="4">
    <source>
        <dbReference type="ARBA" id="ARBA00023163"/>
    </source>
</evidence>
<evidence type="ECO:0000256" key="2">
    <source>
        <dbReference type="ARBA" id="ARBA00023015"/>
    </source>
</evidence>
<keyword evidence="3" id="KW-0238">DNA-binding</keyword>
<keyword evidence="4" id="KW-0804">Transcription</keyword>
<dbReference type="AlphaFoldDB" id="A0A058ZUU2"/>
<comment type="subcellular location">
    <subcellularLocation>
        <location evidence="1">Nucleus</location>
    </subcellularLocation>
</comment>
<reference evidence="6" key="2">
    <citation type="journal article" date="2014" name="Nature">
        <title>The genome of Eucalyptus grandis.</title>
        <authorList>
            <person name="Myburg A.A."/>
            <person name="Grattapaglia D."/>
            <person name="Tuskan G.A."/>
            <person name="Hellsten U."/>
            <person name="Hayes R.D."/>
            <person name="Grimwood J."/>
            <person name="Jenkins J."/>
            <person name="Lindquist E."/>
            <person name="Tice H."/>
            <person name="Bauer D."/>
            <person name="Goodstein D.M."/>
            <person name="Dubchak I."/>
            <person name="Poliakov A."/>
            <person name="Mizrachi E."/>
            <person name="Kullan A.R."/>
            <person name="Hussey S.G."/>
            <person name="Pinard D."/>
            <person name="van der Merwe K."/>
            <person name="Singh P."/>
            <person name="van Jaarsveld I."/>
            <person name="Silva-Junior O.B."/>
            <person name="Togawa R.C."/>
            <person name="Pappas M.R."/>
            <person name="Faria D.A."/>
            <person name="Sansaloni C.P."/>
            <person name="Petroli C.D."/>
            <person name="Yang X."/>
            <person name="Ranjan P."/>
            <person name="Tschaplinski T.J."/>
            <person name="Ye C.Y."/>
            <person name="Li T."/>
            <person name="Sterck L."/>
            <person name="Vanneste K."/>
            <person name="Murat F."/>
            <person name="Soler M."/>
            <person name="Clemente H.S."/>
            <person name="Saidi N."/>
            <person name="Cassan-Wang H."/>
            <person name="Dunand C."/>
            <person name="Hefer C.A."/>
            <person name="Bornberg-Bauer E."/>
            <person name="Kersting A.R."/>
            <person name="Vining K."/>
            <person name="Amarasinghe V."/>
            <person name="Ranik M."/>
            <person name="Naithani S."/>
            <person name="Elser J."/>
            <person name="Boyd A.E."/>
            <person name="Liston A."/>
            <person name="Spatafora J.W."/>
            <person name="Dharmwardhana P."/>
            <person name="Raja R."/>
            <person name="Sullivan C."/>
            <person name="Romanel E."/>
            <person name="Alves-Ferreira M."/>
            <person name="Kulheim C."/>
            <person name="Foley W."/>
            <person name="Carocha V."/>
            <person name="Paiva J."/>
            <person name="Kudrna D."/>
            <person name="Brommonschenkel S.H."/>
            <person name="Pasquali G."/>
            <person name="Byrne M."/>
            <person name="Rigault P."/>
            <person name="Tibbits J."/>
            <person name="Spokevicius A."/>
            <person name="Jones R.C."/>
            <person name="Steane D.A."/>
            <person name="Vaillancourt R.E."/>
            <person name="Potts B.M."/>
            <person name="Joubert F."/>
            <person name="Barry K."/>
            <person name="Pappas G.J."/>
            <person name="Strauss S.H."/>
            <person name="Jaiswal P."/>
            <person name="Grima-Pettenati J."/>
            <person name="Salse J."/>
            <person name="Van de Peer Y."/>
            <person name="Rokhsar D.S."/>
            <person name="Schmutz J."/>
        </authorList>
    </citation>
    <scope>NUCLEOTIDE SEQUENCE</scope>
    <source>
        <tissue evidence="6">Leaf extractions</tissue>
    </source>
</reference>
<dbReference type="InParanoid" id="A0A058ZUU2"/>
<dbReference type="EMBL" id="MU848289">
    <property type="protein sequence ID" value="KAK2633030.1"/>
    <property type="molecule type" value="Genomic_DNA"/>
</dbReference>
<evidence type="ECO:0000256" key="1">
    <source>
        <dbReference type="ARBA" id="ARBA00004123"/>
    </source>
</evidence>
<evidence type="ECO:0000313" key="6">
    <source>
        <dbReference type="EMBL" id="KAK2633030.1"/>
    </source>
</evidence>
<evidence type="ECO:0000256" key="3">
    <source>
        <dbReference type="ARBA" id="ARBA00023125"/>
    </source>
</evidence>
<protein>
    <submittedName>
        <fullName evidence="7">Uncharacterized protein</fullName>
    </submittedName>
</protein>
<keyword evidence="5" id="KW-0539">Nucleus</keyword>
<dbReference type="Proteomes" id="UP000030711">
    <property type="component" value="Unassembled WGS sequence"/>
</dbReference>